<feature type="region of interest" description="Disordered" evidence="1">
    <location>
        <begin position="23"/>
        <end position="102"/>
    </location>
</feature>
<dbReference type="AlphaFoldDB" id="A0A0C9T0Z4"/>
<dbReference type="InterPro" id="IPR048958">
    <property type="entry name" value="Polysacc_lyase_14"/>
</dbReference>
<name>A0A0C9T0Z4_PAXIN</name>
<feature type="chain" id="PRO_5002220148" evidence="2">
    <location>
        <begin position="21"/>
        <end position="396"/>
    </location>
</feature>
<feature type="signal peptide" evidence="2">
    <location>
        <begin position="1"/>
        <end position="20"/>
    </location>
</feature>
<keyword evidence="5" id="KW-1185">Reference proteome</keyword>
<dbReference type="GO" id="GO:0016829">
    <property type="term" value="F:lyase activity"/>
    <property type="evidence" value="ECO:0007669"/>
    <property type="project" value="UniProtKB-KW"/>
</dbReference>
<evidence type="ECO:0000259" key="3">
    <source>
        <dbReference type="Pfam" id="PF21294"/>
    </source>
</evidence>
<dbReference type="Proteomes" id="UP000053647">
    <property type="component" value="Unassembled WGS sequence"/>
</dbReference>
<evidence type="ECO:0000256" key="1">
    <source>
        <dbReference type="SAM" id="MobiDB-lite"/>
    </source>
</evidence>
<dbReference type="PANTHER" id="PTHR40124">
    <property type="match status" value="1"/>
</dbReference>
<feature type="compositionally biased region" description="Basic residues" evidence="1">
    <location>
        <begin position="27"/>
        <end position="36"/>
    </location>
</feature>
<evidence type="ECO:0000256" key="2">
    <source>
        <dbReference type="SAM" id="SignalP"/>
    </source>
</evidence>
<keyword evidence="2" id="KW-0732">Signal</keyword>
<dbReference type="OrthoDB" id="10069995at2759"/>
<dbReference type="EMBL" id="KN819467">
    <property type="protein sequence ID" value="KIJ09400.1"/>
    <property type="molecule type" value="Genomic_DNA"/>
</dbReference>
<sequence length="396" mass="41479">MYAFQSLVLLILAFVAIVNALPTGNHGHVRRGHHVRNSGPPHVRRTCNPPAPSGPATETTASLNSSLPSIIPSVTPSPTPSSISQSKSTATSSSSSPNSLPTGSFAVSPVTSASNIVNALFPVGQLGGNSGWSTASEAPSPLSLSDSTLQPFNILSGLTHNYVNAPDGKLGMQAHYPQGSYTLTREPNGGISFYAPGPSNVDLTTAKEATFGYSVYFDEGFGWQKGGKLPGLYGGDTADGSVGCSGGSRSTSCFSARLMWRTDGAGEIYAYLPPYTDSQFAANEAVCSVPPYSDCNDVYGASIGRGAFYFESGQWNTVSQRVRLNDVGQANGELELYVGGVSVINVGGLIIRDSDEGRIRGIQMQTFFGGSTSDFASPKDQDSYFADFTVAITETL</sequence>
<feature type="compositionally biased region" description="Low complexity" evidence="1">
    <location>
        <begin position="62"/>
        <end position="102"/>
    </location>
</feature>
<keyword evidence="4" id="KW-0456">Lyase</keyword>
<organism evidence="4 5">
    <name type="scientific">Paxillus involutus ATCC 200175</name>
    <dbReference type="NCBI Taxonomy" id="664439"/>
    <lineage>
        <taxon>Eukaryota</taxon>
        <taxon>Fungi</taxon>
        <taxon>Dikarya</taxon>
        <taxon>Basidiomycota</taxon>
        <taxon>Agaricomycotina</taxon>
        <taxon>Agaricomycetes</taxon>
        <taxon>Agaricomycetidae</taxon>
        <taxon>Boletales</taxon>
        <taxon>Paxilineae</taxon>
        <taxon>Paxillaceae</taxon>
        <taxon>Paxillus</taxon>
    </lineage>
</organism>
<evidence type="ECO:0000313" key="5">
    <source>
        <dbReference type="Proteomes" id="UP000053647"/>
    </source>
</evidence>
<reference evidence="4 5" key="1">
    <citation type="submission" date="2014-06" db="EMBL/GenBank/DDBJ databases">
        <authorList>
            <consortium name="DOE Joint Genome Institute"/>
            <person name="Kuo A."/>
            <person name="Kohler A."/>
            <person name="Nagy L.G."/>
            <person name="Floudas D."/>
            <person name="Copeland A."/>
            <person name="Barry K.W."/>
            <person name="Cichocki N."/>
            <person name="Veneault-Fourrey C."/>
            <person name="LaButti K."/>
            <person name="Lindquist E.A."/>
            <person name="Lipzen A."/>
            <person name="Lundell T."/>
            <person name="Morin E."/>
            <person name="Murat C."/>
            <person name="Sun H."/>
            <person name="Tunlid A."/>
            <person name="Henrissat B."/>
            <person name="Grigoriev I.V."/>
            <person name="Hibbett D.S."/>
            <person name="Martin F."/>
            <person name="Nordberg H.P."/>
            <person name="Cantor M.N."/>
            <person name="Hua S.X."/>
        </authorList>
    </citation>
    <scope>NUCLEOTIDE SEQUENCE [LARGE SCALE GENOMIC DNA]</scope>
    <source>
        <strain evidence="4 5">ATCC 200175</strain>
    </source>
</reference>
<dbReference type="Gene3D" id="2.60.120.200">
    <property type="match status" value="1"/>
</dbReference>
<reference evidence="5" key="2">
    <citation type="submission" date="2015-01" db="EMBL/GenBank/DDBJ databases">
        <title>Evolutionary Origins and Diversification of the Mycorrhizal Mutualists.</title>
        <authorList>
            <consortium name="DOE Joint Genome Institute"/>
            <consortium name="Mycorrhizal Genomics Consortium"/>
            <person name="Kohler A."/>
            <person name="Kuo A."/>
            <person name="Nagy L.G."/>
            <person name="Floudas D."/>
            <person name="Copeland A."/>
            <person name="Barry K.W."/>
            <person name="Cichocki N."/>
            <person name="Veneault-Fourrey C."/>
            <person name="LaButti K."/>
            <person name="Lindquist E.A."/>
            <person name="Lipzen A."/>
            <person name="Lundell T."/>
            <person name="Morin E."/>
            <person name="Murat C."/>
            <person name="Riley R."/>
            <person name="Ohm R."/>
            <person name="Sun H."/>
            <person name="Tunlid A."/>
            <person name="Henrissat B."/>
            <person name="Grigoriev I.V."/>
            <person name="Hibbett D.S."/>
            <person name="Martin F."/>
        </authorList>
    </citation>
    <scope>NUCLEOTIDE SEQUENCE [LARGE SCALE GENOMIC DNA]</scope>
    <source>
        <strain evidence="5">ATCC 200175</strain>
    </source>
</reference>
<dbReference type="PANTHER" id="PTHR40124:SF1">
    <property type="entry name" value="DISAGGREGATASE RELATED REPEAT PROTEIN"/>
    <property type="match status" value="1"/>
</dbReference>
<dbReference type="Pfam" id="PF21294">
    <property type="entry name" value="Polysacc_lyase_14"/>
    <property type="match status" value="1"/>
</dbReference>
<dbReference type="HOGENOM" id="CLU_049744_1_0_1"/>
<feature type="domain" description="Polysaccharide lyase 14" evidence="3">
    <location>
        <begin position="168"/>
        <end position="388"/>
    </location>
</feature>
<accession>A0A0C9T0Z4</accession>
<proteinExistence type="predicted"/>
<gene>
    <name evidence="4" type="ORF">PAXINDRAFT_172486</name>
</gene>
<evidence type="ECO:0000313" key="4">
    <source>
        <dbReference type="EMBL" id="KIJ09400.1"/>
    </source>
</evidence>
<protein>
    <submittedName>
        <fullName evidence="4">Polysaccharide lyase family 14 protein</fullName>
    </submittedName>
</protein>